<dbReference type="EMBL" id="CAQI01000025">
    <property type="protein sequence ID" value="CCQ44284.1"/>
    <property type="molecule type" value="Genomic_DNA"/>
</dbReference>
<name>A0A024GXQ8_9MICC</name>
<dbReference type="AlphaFoldDB" id="A0A024GXQ8"/>
<gene>
    <name evidence="1" type="ORF">ARTSIC4J27_208</name>
</gene>
<sequence length="281" mass="30631">MPLSIPTLDEYMATLGAQSSHPDPTIESEDGILIKKAAADLADLDEISQESLAKWISTRPRYVEALGLSVGLSKEKLLNNLKYALGTSGYVTLARDKSVELVEYLDDAFGLVALLAGQLNRDYDFGDVLVARAGTRAFAKRASDAGRKLEDEIEAIAKTLGLPYELRGTFVGRDGQEAPFDLAIPGKGSDAQIVVAAKGFDSTGSKLGDAVREIESMASVRRPNQYVMAVIDGIGWNRRKSDLAKIHDKWVSRDIDGMYTRATLGDFQNDLLEAARLRHLL</sequence>
<reference evidence="2" key="1">
    <citation type="journal article" date="2014" name="Genome Announc.">
        <title>Genome Sequence of Arthrobacter siccitolerans 4J27, a Xeroprotectant-Producing Desiccation-Tolerant Microorganism.</title>
        <authorList>
            <person name="Manzanera M."/>
            <person name="Santa-Cruz-Calvo L."/>
            <person name="Vilchez J.I."/>
            <person name="Garcia-Fontana C."/>
            <person name="Silva-Castro G.A."/>
            <person name="Calvo C."/>
            <person name="Gonzalez-Lopez J."/>
        </authorList>
    </citation>
    <scope>NUCLEOTIDE SEQUENCE [LARGE SCALE GENOMIC DNA]</scope>
    <source>
        <strain evidence="2">4J27</strain>
    </source>
</reference>
<keyword evidence="2" id="KW-1185">Reference proteome</keyword>
<comment type="caution">
    <text evidence="1">The sequence shown here is derived from an EMBL/GenBank/DDBJ whole genome shotgun (WGS) entry which is preliminary data.</text>
</comment>
<evidence type="ECO:0008006" key="3">
    <source>
        <dbReference type="Google" id="ProtNLM"/>
    </source>
</evidence>
<accession>A0A024GXQ8</accession>
<evidence type="ECO:0000313" key="2">
    <source>
        <dbReference type="Proteomes" id="UP000035722"/>
    </source>
</evidence>
<proteinExistence type="predicted"/>
<dbReference type="RefSeq" id="WP_050053358.1">
    <property type="nucleotide sequence ID" value="NZ_CAQI01000025.1"/>
</dbReference>
<protein>
    <recommendedName>
        <fullName evidence="3">DpnII restriction endonuclease family protein</fullName>
    </recommendedName>
</protein>
<evidence type="ECO:0000313" key="1">
    <source>
        <dbReference type="EMBL" id="CCQ44284.1"/>
    </source>
</evidence>
<dbReference type="OrthoDB" id="4808242at2"/>
<dbReference type="Proteomes" id="UP000035722">
    <property type="component" value="Unassembled WGS sequence"/>
</dbReference>
<organism evidence="1 2">
    <name type="scientific">Pseudarthrobacter siccitolerans</name>
    <dbReference type="NCBI Taxonomy" id="861266"/>
    <lineage>
        <taxon>Bacteria</taxon>
        <taxon>Bacillati</taxon>
        <taxon>Actinomycetota</taxon>
        <taxon>Actinomycetes</taxon>
        <taxon>Micrococcales</taxon>
        <taxon>Micrococcaceae</taxon>
        <taxon>Pseudarthrobacter</taxon>
    </lineage>
</organism>